<dbReference type="PANTHER" id="PTHR43859:SF11">
    <property type="entry name" value="4-COUMARATE--COA LIGASE"/>
    <property type="match status" value="1"/>
</dbReference>
<comment type="caution">
    <text evidence="5">The sequence shown here is derived from an EMBL/GenBank/DDBJ whole genome shotgun (WGS) entry which is preliminary data.</text>
</comment>
<comment type="similarity">
    <text evidence="1">Belongs to the ATP-dependent AMP-binding enzyme family.</text>
</comment>
<dbReference type="PANTHER" id="PTHR43859">
    <property type="entry name" value="ACYL-ACTIVATING ENZYME"/>
    <property type="match status" value="1"/>
</dbReference>
<evidence type="ECO:0000259" key="3">
    <source>
        <dbReference type="Pfam" id="PF00501"/>
    </source>
</evidence>
<organism evidence="5 6">
    <name type="scientific">Xanthoceras sorbifolium</name>
    <dbReference type="NCBI Taxonomy" id="99658"/>
    <lineage>
        <taxon>Eukaryota</taxon>
        <taxon>Viridiplantae</taxon>
        <taxon>Streptophyta</taxon>
        <taxon>Embryophyta</taxon>
        <taxon>Tracheophyta</taxon>
        <taxon>Spermatophyta</taxon>
        <taxon>Magnoliopsida</taxon>
        <taxon>eudicotyledons</taxon>
        <taxon>Gunneridae</taxon>
        <taxon>Pentapetalae</taxon>
        <taxon>rosids</taxon>
        <taxon>malvids</taxon>
        <taxon>Sapindales</taxon>
        <taxon>Sapindaceae</taxon>
        <taxon>Xanthoceroideae</taxon>
        <taxon>Xanthoceras</taxon>
    </lineage>
</organism>
<dbReference type="EMBL" id="JAFEMO010000008">
    <property type="protein sequence ID" value="KAH7566191.1"/>
    <property type="molecule type" value="Genomic_DNA"/>
</dbReference>
<dbReference type="Proteomes" id="UP000827721">
    <property type="component" value="Unassembled WGS sequence"/>
</dbReference>
<name>A0ABQ8HPF4_9ROSI</name>
<evidence type="ECO:0000259" key="4">
    <source>
        <dbReference type="Pfam" id="PF13193"/>
    </source>
</evidence>
<gene>
    <name evidence="5" type="ORF">JRO89_XS08G0113500</name>
</gene>
<dbReference type="InterPro" id="IPR020845">
    <property type="entry name" value="AMP-binding_CS"/>
</dbReference>
<evidence type="ECO:0000313" key="5">
    <source>
        <dbReference type="EMBL" id="KAH7566191.1"/>
    </source>
</evidence>
<feature type="domain" description="AMP-dependent synthetase/ligase" evidence="3">
    <location>
        <begin position="29"/>
        <end position="425"/>
    </location>
</feature>
<reference evidence="5 6" key="1">
    <citation type="submission" date="2021-02" db="EMBL/GenBank/DDBJ databases">
        <title>Plant Genome Project.</title>
        <authorList>
            <person name="Zhang R.-G."/>
        </authorList>
    </citation>
    <scope>NUCLEOTIDE SEQUENCE [LARGE SCALE GENOMIC DNA]</scope>
    <source>
        <tissue evidence="5">Leaves</tissue>
    </source>
</reference>
<evidence type="ECO:0000313" key="6">
    <source>
        <dbReference type="Proteomes" id="UP000827721"/>
    </source>
</evidence>
<protein>
    <recommendedName>
        <fullName evidence="7">4-coumarate--CoA ligase</fullName>
    </recommendedName>
</protein>
<keyword evidence="2" id="KW-0436">Ligase</keyword>
<evidence type="ECO:0000256" key="2">
    <source>
        <dbReference type="ARBA" id="ARBA00022598"/>
    </source>
</evidence>
<dbReference type="SUPFAM" id="SSF56801">
    <property type="entry name" value="Acetyl-CoA synthetase-like"/>
    <property type="match status" value="1"/>
</dbReference>
<sequence>MVMQNMEYCLEDVHECSANYVPLTPISFLERAATVYGNKTSIVYGSVTYSWKETHETCLKLASALAGGSLLQISRGDIIAAMAPNIPALYKLHFAVPMAGAVLCALNTRLDAANLASILQDLEAKIMFVDYQSVEVVLKALEILSQKKENSKKPPLLVIIPPDCDRDQARISSIDNKHTSGILDYNAVLEMGRSDFEMVQPENEKDPISVNYTSGSTGDPKGVVYSHRGAYLNSLAQVSRLEMGEMAVFLWTVDMFRCNGWCCAWAMAALGGTNICLREVSARTIFDSILAHQVTHLCGAPALLNIIADSTTPSRLQMRPLQSKVNVLIAGVLPAAQVVEQVAKIGFNIGHAYGMTEVLGPAIAGPWRLECNSGKIECCNRQGIHSVWIPQVDVKDPNSMRSVPSDGKTFGEVMFKSNTLMLGYLKNQKATQEAFRDGWFHTGDLAVKHPDGCIEIKDRRRDIIVSGVETISSLEVEAVLLSNPMVLEAAVVGKADAELKQVPCAFVKLKEGCDQASPQELVEFCGGHLPSHMVPRAIVFGDIPVNSTGKVQKFVLREKANNV</sequence>
<evidence type="ECO:0008006" key="7">
    <source>
        <dbReference type="Google" id="ProtNLM"/>
    </source>
</evidence>
<dbReference type="InterPro" id="IPR000873">
    <property type="entry name" value="AMP-dep_synth/lig_dom"/>
</dbReference>
<dbReference type="Gene3D" id="3.30.300.30">
    <property type="match status" value="1"/>
</dbReference>
<dbReference type="Gene3D" id="3.40.50.12780">
    <property type="entry name" value="N-terminal domain of ligase-like"/>
    <property type="match status" value="1"/>
</dbReference>
<dbReference type="InterPro" id="IPR045851">
    <property type="entry name" value="AMP-bd_C_sf"/>
</dbReference>
<dbReference type="InterPro" id="IPR042099">
    <property type="entry name" value="ANL_N_sf"/>
</dbReference>
<dbReference type="PROSITE" id="PS00455">
    <property type="entry name" value="AMP_BINDING"/>
    <property type="match status" value="1"/>
</dbReference>
<evidence type="ECO:0000256" key="1">
    <source>
        <dbReference type="ARBA" id="ARBA00006432"/>
    </source>
</evidence>
<dbReference type="InterPro" id="IPR025110">
    <property type="entry name" value="AMP-bd_C"/>
</dbReference>
<dbReference type="Pfam" id="PF13193">
    <property type="entry name" value="AMP-binding_C"/>
    <property type="match status" value="1"/>
</dbReference>
<proteinExistence type="inferred from homology"/>
<accession>A0ABQ8HPF4</accession>
<dbReference type="Pfam" id="PF00501">
    <property type="entry name" value="AMP-binding"/>
    <property type="match status" value="1"/>
</dbReference>
<feature type="domain" description="AMP-binding enzyme C-terminal" evidence="4">
    <location>
        <begin position="475"/>
        <end position="550"/>
    </location>
</feature>
<dbReference type="CDD" id="cd12118">
    <property type="entry name" value="ttLC_FACS_AEE21_like"/>
    <property type="match status" value="1"/>
</dbReference>
<keyword evidence="6" id="KW-1185">Reference proteome</keyword>